<dbReference type="Proteomes" id="UP000822688">
    <property type="component" value="Chromosome 12"/>
</dbReference>
<comment type="caution">
    <text evidence="2">The sequence shown here is derived from an EMBL/GenBank/DDBJ whole genome shotgun (WGS) entry which is preliminary data.</text>
</comment>
<feature type="compositionally biased region" description="Basic and acidic residues" evidence="1">
    <location>
        <begin position="39"/>
        <end position="51"/>
    </location>
</feature>
<feature type="region of interest" description="Disordered" evidence="1">
    <location>
        <begin position="289"/>
        <end position="325"/>
    </location>
</feature>
<protein>
    <submittedName>
        <fullName evidence="2">Uncharacterized protein</fullName>
    </submittedName>
</protein>
<dbReference type="EMBL" id="CM026433">
    <property type="protein sequence ID" value="KAG0553938.1"/>
    <property type="molecule type" value="Genomic_DNA"/>
</dbReference>
<keyword evidence="3" id="KW-1185">Reference proteome</keyword>
<feature type="region of interest" description="Disordered" evidence="1">
    <location>
        <begin position="102"/>
        <end position="152"/>
    </location>
</feature>
<reference evidence="2" key="1">
    <citation type="submission" date="2020-06" db="EMBL/GenBank/DDBJ databases">
        <title>WGS assembly of Ceratodon purpureus strain R40.</title>
        <authorList>
            <person name="Carey S.B."/>
            <person name="Jenkins J."/>
            <person name="Shu S."/>
            <person name="Lovell J.T."/>
            <person name="Sreedasyam A."/>
            <person name="Maumus F."/>
            <person name="Tiley G.P."/>
            <person name="Fernandez-Pozo N."/>
            <person name="Barry K."/>
            <person name="Chen C."/>
            <person name="Wang M."/>
            <person name="Lipzen A."/>
            <person name="Daum C."/>
            <person name="Saski C.A."/>
            <person name="Payton A.C."/>
            <person name="Mcbreen J.C."/>
            <person name="Conrad R.E."/>
            <person name="Kollar L.M."/>
            <person name="Olsson S."/>
            <person name="Huttunen S."/>
            <person name="Landis J.B."/>
            <person name="Wickett N.J."/>
            <person name="Johnson M.G."/>
            <person name="Rensing S.A."/>
            <person name="Grimwood J."/>
            <person name="Schmutz J."/>
            <person name="Mcdaniel S.F."/>
        </authorList>
    </citation>
    <scope>NUCLEOTIDE SEQUENCE</scope>
    <source>
        <strain evidence="2">R40</strain>
    </source>
</reference>
<organism evidence="2 3">
    <name type="scientific">Ceratodon purpureus</name>
    <name type="common">Fire moss</name>
    <name type="synonym">Dicranum purpureum</name>
    <dbReference type="NCBI Taxonomy" id="3225"/>
    <lineage>
        <taxon>Eukaryota</taxon>
        <taxon>Viridiplantae</taxon>
        <taxon>Streptophyta</taxon>
        <taxon>Embryophyta</taxon>
        <taxon>Bryophyta</taxon>
        <taxon>Bryophytina</taxon>
        <taxon>Bryopsida</taxon>
        <taxon>Dicranidae</taxon>
        <taxon>Pseudoditrichales</taxon>
        <taxon>Ditrichaceae</taxon>
        <taxon>Ceratodon</taxon>
    </lineage>
</organism>
<feature type="region of interest" description="Disordered" evidence="1">
    <location>
        <begin position="1"/>
        <end position="83"/>
    </location>
</feature>
<sequence>MTGNGRKKVSREKQAVKENQEKNLNHVKQKTSTVKAKVKKDAHNPPEQHDKVAKKKSRKTLRPKKGVHNPLDRIRQMEPQKGSLQQYVYRFTGCLKERNVVSQQNNLQPSRSSPPTAPSQISSQATDRESAQTCPKKDGSPALLERAKKPDSADKAMAMAMAMARPLKRQQSSSITPKKGRTVVPLQLTLRNIMVPLPFAYDDNQPTQRTVSRAQALVETMAQQSRLHTPLVAPHAHAQGLSALAPELPPRKVKSSGKSSISGCNGLIVCAGEVEAECLKEDGVSVDMSEQRSVRPKQVPWEDPGGPKDWRPGSASQKLRHKSVRVDRGQWARQEIERQQDRRYAQKTALRKKELRYFRRLEGVGRDIDEATNITSNPARDSQSIANIPIREDVEEQAGVHGYAKFLYRPGAPWRNVSSDSASFSSFGRNLNVPSEQSISTRPTTCETKKSTSEIVDSLSSANARRETIRKELAERLQYERARKKRILAQERAATKLQHLQCRCC</sequence>
<feature type="compositionally biased region" description="Basic residues" evidence="1">
    <location>
        <begin position="52"/>
        <end position="67"/>
    </location>
</feature>
<name>A0A8T0G7U1_CERPU</name>
<gene>
    <name evidence="2" type="ORF">KC19_12G050900</name>
</gene>
<evidence type="ECO:0000313" key="2">
    <source>
        <dbReference type="EMBL" id="KAG0553938.1"/>
    </source>
</evidence>
<dbReference type="AlphaFoldDB" id="A0A8T0G7U1"/>
<feature type="compositionally biased region" description="Polar residues" evidence="1">
    <location>
        <begin position="102"/>
        <end position="125"/>
    </location>
</feature>
<evidence type="ECO:0000256" key="1">
    <source>
        <dbReference type="SAM" id="MobiDB-lite"/>
    </source>
</evidence>
<feature type="compositionally biased region" description="Basic and acidic residues" evidence="1">
    <location>
        <begin position="126"/>
        <end position="152"/>
    </location>
</feature>
<feature type="compositionally biased region" description="Basic residues" evidence="1">
    <location>
        <begin position="1"/>
        <end position="10"/>
    </location>
</feature>
<accession>A0A8T0G7U1</accession>
<feature type="compositionally biased region" description="Basic and acidic residues" evidence="1">
    <location>
        <begin position="11"/>
        <end position="24"/>
    </location>
</feature>
<evidence type="ECO:0000313" key="3">
    <source>
        <dbReference type="Proteomes" id="UP000822688"/>
    </source>
</evidence>
<proteinExistence type="predicted"/>